<keyword evidence="13" id="KW-1185">Reference proteome</keyword>
<dbReference type="GO" id="GO:0071978">
    <property type="term" value="P:bacterial-type flagellum-dependent swarming motility"/>
    <property type="evidence" value="ECO:0007669"/>
    <property type="project" value="TreeGrafter"/>
</dbReference>
<comment type="subcellular location">
    <subcellularLocation>
        <location evidence="1">Bacterial flagellum basal body</location>
    </subcellularLocation>
    <subcellularLocation>
        <location evidence="2">Cell membrane</location>
        <topology evidence="2">Peripheral membrane protein</topology>
    </subcellularLocation>
</comment>
<dbReference type="InterPro" id="IPR028976">
    <property type="entry name" value="CheC-like_sf"/>
</dbReference>
<evidence type="ECO:0000256" key="4">
    <source>
        <dbReference type="ARBA" id="ARBA00021898"/>
    </source>
</evidence>
<evidence type="ECO:0000259" key="11">
    <source>
        <dbReference type="Pfam" id="PF01052"/>
    </source>
</evidence>
<keyword evidence="5" id="KW-1003">Cell membrane</keyword>
<dbReference type="RefSeq" id="WP_183831775.1">
    <property type="nucleotide sequence ID" value="NZ_JACHEU010000002.1"/>
</dbReference>
<evidence type="ECO:0000256" key="5">
    <source>
        <dbReference type="ARBA" id="ARBA00022475"/>
    </source>
</evidence>
<keyword evidence="7" id="KW-0283">Flagellar rotation</keyword>
<evidence type="ECO:0000256" key="9">
    <source>
        <dbReference type="ARBA" id="ARBA00023143"/>
    </source>
</evidence>
<keyword evidence="9" id="KW-0975">Bacterial flagellum</keyword>
<dbReference type="Gene3D" id="2.30.330.10">
    <property type="entry name" value="SpoA-like"/>
    <property type="match status" value="1"/>
</dbReference>
<keyword evidence="12" id="KW-0969">Cilium</keyword>
<dbReference type="PANTHER" id="PTHR30034">
    <property type="entry name" value="FLAGELLAR MOTOR SWITCH PROTEIN FLIM"/>
    <property type="match status" value="1"/>
</dbReference>
<evidence type="ECO:0000256" key="3">
    <source>
        <dbReference type="ARBA" id="ARBA00011049"/>
    </source>
</evidence>
<dbReference type="PANTHER" id="PTHR30034:SF6">
    <property type="entry name" value="YOP PROTEINS TRANSLOCATION PROTEIN Q"/>
    <property type="match status" value="1"/>
</dbReference>
<protein>
    <recommendedName>
        <fullName evidence="4">Flagellar motor switch protein FliM</fullName>
    </recommendedName>
</protein>
<evidence type="ECO:0000313" key="13">
    <source>
        <dbReference type="Proteomes" id="UP000533306"/>
    </source>
</evidence>
<gene>
    <name evidence="12" type="ORF">HNR59_002970</name>
</gene>
<dbReference type="InterPro" id="IPR001543">
    <property type="entry name" value="FliN-like_C"/>
</dbReference>
<comment type="caution">
    <text evidence="12">The sequence shown here is derived from an EMBL/GenBank/DDBJ whole genome shotgun (WGS) entry which is preliminary data.</text>
</comment>
<dbReference type="Gene3D" id="3.40.1550.10">
    <property type="entry name" value="CheC-like"/>
    <property type="match status" value="1"/>
</dbReference>
<keyword evidence="6" id="KW-0145">Chemotaxis</keyword>
<reference evidence="12 13" key="1">
    <citation type="submission" date="2020-08" db="EMBL/GenBank/DDBJ databases">
        <title>Genomic Encyclopedia of Type Strains, Phase IV (KMG-IV): sequencing the most valuable type-strain genomes for metagenomic binning, comparative biology and taxonomic classification.</title>
        <authorList>
            <person name="Goeker M."/>
        </authorList>
    </citation>
    <scope>NUCLEOTIDE SEQUENCE [LARGE SCALE GENOMIC DNA]</scope>
    <source>
        <strain evidence="12 13">DSM 11099</strain>
    </source>
</reference>
<keyword evidence="12" id="KW-0282">Flagellum</keyword>
<accession>A0A7W9S3S8</accession>
<name>A0A7W9S3S8_9HYPH</name>
<dbReference type="GO" id="GO:0050918">
    <property type="term" value="P:positive chemotaxis"/>
    <property type="evidence" value="ECO:0007669"/>
    <property type="project" value="TreeGrafter"/>
</dbReference>
<dbReference type="InterPro" id="IPR036429">
    <property type="entry name" value="SpoA-like_sf"/>
</dbReference>
<evidence type="ECO:0000256" key="10">
    <source>
        <dbReference type="ARBA" id="ARBA00025044"/>
    </source>
</evidence>
<comment type="function">
    <text evidence="10">FliM is one of three proteins (FliG, FliN, FliM) that forms the rotor-mounted switch complex (C ring), located at the base of the basal body. This complex interacts with the CheY and CheZ chemotaxis proteins, in addition to contacting components of the motor that determine the direction of flagellar rotation.</text>
</comment>
<proteinExistence type="inferred from homology"/>
<evidence type="ECO:0000313" key="12">
    <source>
        <dbReference type="EMBL" id="MBB6013581.1"/>
    </source>
</evidence>
<dbReference type="EMBL" id="JACHEU010000002">
    <property type="protein sequence ID" value="MBB6013581.1"/>
    <property type="molecule type" value="Genomic_DNA"/>
</dbReference>
<organism evidence="12 13">
    <name type="scientific">Aquamicrobium lusatiense</name>
    <dbReference type="NCBI Taxonomy" id="89772"/>
    <lineage>
        <taxon>Bacteria</taxon>
        <taxon>Pseudomonadati</taxon>
        <taxon>Pseudomonadota</taxon>
        <taxon>Alphaproteobacteria</taxon>
        <taxon>Hyphomicrobiales</taxon>
        <taxon>Phyllobacteriaceae</taxon>
        <taxon>Aquamicrobium</taxon>
    </lineage>
</organism>
<evidence type="ECO:0000256" key="2">
    <source>
        <dbReference type="ARBA" id="ARBA00004202"/>
    </source>
</evidence>
<sequence length="307" mass="33021">MSSPASPAGTRSLILERLLGDSGDAGQVIGAGRSMAERALPFVMKRLAEEIGAPVTVDLQSVEVARVAEARAVSGSCYAMTTVASTISSDAMTMVMDAVAVSVLVCTLFGGDPEQPVATIDRDFSPVEIDVATLVFQELATVLNGTGRRSLELKLPVPRAVTGLEASRRVLRDGPAVRIVFALSTPAERGTVVITIPQRVLLSRNPAEVDAEDNSRWQAHFSEEVKRSTISLEATMPLARLTLGQLAGWRVGDVIELGDMAQTQARLATRDRTLFVCEFGKLGNNYTVRIKRPHDEAQDFMDGLVQE</sequence>
<evidence type="ECO:0000256" key="1">
    <source>
        <dbReference type="ARBA" id="ARBA00004117"/>
    </source>
</evidence>
<dbReference type="AlphaFoldDB" id="A0A7W9S3S8"/>
<dbReference type="Pfam" id="PF01052">
    <property type="entry name" value="FliMN_C"/>
    <property type="match status" value="1"/>
</dbReference>
<keyword evidence="8" id="KW-0472">Membrane</keyword>
<evidence type="ECO:0000256" key="6">
    <source>
        <dbReference type="ARBA" id="ARBA00022500"/>
    </source>
</evidence>
<dbReference type="GO" id="GO:0009425">
    <property type="term" value="C:bacterial-type flagellum basal body"/>
    <property type="evidence" value="ECO:0007669"/>
    <property type="project" value="UniProtKB-SubCell"/>
</dbReference>
<keyword evidence="12" id="KW-0966">Cell projection</keyword>
<comment type="similarity">
    <text evidence="3">Belongs to the FliM family.</text>
</comment>
<dbReference type="GO" id="GO:0005886">
    <property type="term" value="C:plasma membrane"/>
    <property type="evidence" value="ECO:0007669"/>
    <property type="project" value="UniProtKB-SubCell"/>
</dbReference>
<dbReference type="SUPFAM" id="SSF101801">
    <property type="entry name" value="Surface presentation of antigens (SPOA)"/>
    <property type="match status" value="1"/>
</dbReference>
<dbReference type="Proteomes" id="UP000533306">
    <property type="component" value="Unassembled WGS sequence"/>
</dbReference>
<feature type="domain" description="Flagellar motor switch protein FliN-like C-terminal" evidence="11">
    <location>
        <begin position="224"/>
        <end position="293"/>
    </location>
</feature>
<evidence type="ECO:0000256" key="7">
    <source>
        <dbReference type="ARBA" id="ARBA00022779"/>
    </source>
</evidence>
<evidence type="ECO:0000256" key="8">
    <source>
        <dbReference type="ARBA" id="ARBA00023136"/>
    </source>
</evidence>